<keyword evidence="2" id="KW-0472">Membrane</keyword>
<protein>
    <submittedName>
        <fullName evidence="3">Uncharacterized protein</fullName>
    </submittedName>
</protein>
<gene>
    <name evidence="3" type="ORF">ABH38_18415</name>
</gene>
<dbReference type="PATRIC" id="fig|29311.18.peg.2571"/>
<evidence type="ECO:0000256" key="2">
    <source>
        <dbReference type="SAM" id="Phobius"/>
    </source>
</evidence>
<feature type="region of interest" description="Disordered" evidence="1">
    <location>
        <begin position="56"/>
        <end position="77"/>
    </location>
</feature>
<sequence>MRKSFLLLATRGQPTKPPMLRPVTMECVTTAIVVTTLALLGIGIVINQLLRLRNWLKNSPPGEPSDEQHAQPPGPTT</sequence>
<evidence type="ECO:0000313" key="4">
    <source>
        <dbReference type="Proteomes" id="UP000036334"/>
    </source>
</evidence>
<evidence type="ECO:0000256" key="1">
    <source>
        <dbReference type="SAM" id="MobiDB-lite"/>
    </source>
</evidence>
<organism evidence="3 4">
    <name type="scientific">Mycobacterium haemophilum</name>
    <dbReference type="NCBI Taxonomy" id="29311"/>
    <lineage>
        <taxon>Bacteria</taxon>
        <taxon>Bacillati</taxon>
        <taxon>Actinomycetota</taxon>
        <taxon>Actinomycetes</taxon>
        <taxon>Mycobacteriales</taxon>
        <taxon>Mycobacteriaceae</taxon>
        <taxon>Mycobacterium</taxon>
    </lineage>
</organism>
<feature type="transmembrane region" description="Helical" evidence="2">
    <location>
        <begin position="30"/>
        <end position="50"/>
    </location>
</feature>
<keyword evidence="4" id="KW-1185">Reference proteome</keyword>
<dbReference type="EMBL" id="LDPR01000024">
    <property type="protein sequence ID" value="KLO34576.1"/>
    <property type="molecule type" value="Genomic_DNA"/>
</dbReference>
<dbReference type="Proteomes" id="UP000036334">
    <property type="component" value="Unassembled WGS sequence"/>
</dbReference>
<accession>A0A0I9TXR7</accession>
<evidence type="ECO:0000313" key="3">
    <source>
        <dbReference type="EMBL" id="KLO34576.1"/>
    </source>
</evidence>
<name>A0A0I9TXR7_9MYCO</name>
<comment type="caution">
    <text evidence="3">The sequence shown here is derived from an EMBL/GenBank/DDBJ whole genome shotgun (WGS) entry which is preliminary data.</text>
</comment>
<reference evidence="3 4" key="1">
    <citation type="submission" date="2015-05" db="EMBL/GenBank/DDBJ databases">
        <title>Genome sequence of Mycobacterium haemophilum.</title>
        <authorList>
            <person name="Greninger A.L."/>
            <person name="Cunningham G."/>
            <person name="Miller S."/>
        </authorList>
    </citation>
    <scope>NUCLEOTIDE SEQUENCE [LARGE SCALE GENOMIC DNA]</scope>
    <source>
        <strain evidence="4">UC1</strain>
    </source>
</reference>
<keyword evidence="2" id="KW-1133">Transmembrane helix</keyword>
<proteinExistence type="predicted"/>
<keyword evidence="2" id="KW-0812">Transmembrane</keyword>
<dbReference type="AlphaFoldDB" id="A0A0I9TXR7"/>